<proteinExistence type="inferred from homology"/>
<dbReference type="AlphaFoldDB" id="A0A8A4TX23"/>
<dbReference type="GO" id="GO:0015562">
    <property type="term" value="F:efflux transmembrane transporter activity"/>
    <property type="evidence" value="ECO:0007669"/>
    <property type="project" value="InterPro"/>
</dbReference>
<comment type="similarity">
    <text evidence="2">Belongs to the outer membrane factor (OMF) (TC 1.B.17) family.</text>
</comment>
<gene>
    <name evidence="8" type="ORF">J3U87_16410</name>
</gene>
<dbReference type="RefSeq" id="WP_237384129.1">
    <property type="nucleotide sequence ID" value="NZ_CP071793.1"/>
</dbReference>
<evidence type="ECO:0000256" key="4">
    <source>
        <dbReference type="ARBA" id="ARBA00022452"/>
    </source>
</evidence>
<evidence type="ECO:0000256" key="7">
    <source>
        <dbReference type="ARBA" id="ARBA00023237"/>
    </source>
</evidence>
<evidence type="ECO:0000313" key="9">
    <source>
        <dbReference type="Proteomes" id="UP000663929"/>
    </source>
</evidence>
<keyword evidence="9" id="KW-1185">Reference proteome</keyword>
<evidence type="ECO:0000256" key="6">
    <source>
        <dbReference type="ARBA" id="ARBA00023136"/>
    </source>
</evidence>
<keyword evidence="6" id="KW-0472">Membrane</keyword>
<protein>
    <submittedName>
        <fullName evidence="8">TolC family protein</fullName>
    </submittedName>
</protein>
<dbReference type="EMBL" id="CP071793">
    <property type="protein sequence ID" value="QTD54030.1"/>
    <property type="molecule type" value="Genomic_DNA"/>
</dbReference>
<dbReference type="GO" id="GO:0009279">
    <property type="term" value="C:cell outer membrane"/>
    <property type="evidence" value="ECO:0007669"/>
    <property type="project" value="UniProtKB-SubCell"/>
</dbReference>
<keyword evidence="3" id="KW-0813">Transport</keyword>
<dbReference type="Proteomes" id="UP000663929">
    <property type="component" value="Chromosome"/>
</dbReference>
<evidence type="ECO:0000256" key="2">
    <source>
        <dbReference type="ARBA" id="ARBA00007613"/>
    </source>
</evidence>
<reference evidence="8" key="1">
    <citation type="submission" date="2021-03" db="EMBL/GenBank/DDBJ databases">
        <title>Acanthopleuribacteraceae sp. M133.</title>
        <authorList>
            <person name="Wang G."/>
        </authorList>
    </citation>
    <scope>NUCLEOTIDE SEQUENCE</scope>
    <source>
        <strain evidence="8">M133</strain>
    </source>
</reference>
<dbReference type="PANTHER" id="PTHR30026:SF20">
    <property type="entry name" value="OUTER MEMBRANE PROTEIN TOLC"/>
    <property type="match status" value="1"/>
</dbReference>
<evidence type="ECO:0000256" key="3">
    <source>
        <dbReference type="ARBA" id="ARBA00022448"/>
    </source>
</evidence>
<dbReference type="InterPro" id="IPR051906">
    <property type="entry name" value="TolC-like"/>
</dbReference>
<dbReference type="Pfam" id="PF02321">
    <property type="entry name" value="OEP"/>
    <property type="match status" value="2"/>
</dbReference>
<evidence type="ECO:0000256" key="1">
    <source>
        <dbReference type="ARBA" id="ARBA00004442"/>
    </source>
</evidence>
<sequence length="461" mass="52812">MSLLSLLLAITLYQPEGSTLTLDDALTLALRGNRDLMRAGIDLENAHTRVALAKDVFSLQVNSGLSASGEDDSDESGTFSVTTSKKLRWGTQLTLDTDIELSRDRERRYDTDYQLTLSQPLLARGGRIFHEKGLREARIGLDDSHDRYRVRAQQTVQSVVRTYYEVLFQQRSIEFARKSLERLTQLEEATRIKLNIGRVSQVDLYRVRLSKNRTELDLARGQTDLEGLLRELSDLLGQPTDTRHRLVAPEIPTPKVVDVDAVSLLDDVNGQISHRILVRDQREAELELKLARNAMMPDLTLEAAWFADDIEDVAGFDDLTDHGARFSLRNTYSFNQRRNRANLRFAENRLRSLSLDLTDFRMNYERAVLDRLKNLEFLEKDLNLSEQNLAFSEQQLDVAKIRFERGLIDSFDVIEAEENVLVAANDLERAHRNLVLAWLSLKIFVNRLDPETATSRELLRL</sequence>
<keyword evidence="5" id="KW-0812">Transmembrane</keyword>
<dbReference type="GO" id="GO:1990281">
    <property type="term" value="C:efflux pump complex"/>
    <property type="evidence" value="ECO:0007669"/>
    <property type="project" value="TreeGrafter"/>
</dbReference>
<name>A0A8A4TX23_SULCO</name>
<dbReference type="InterPro" id="IPR003423">
    <property type="entry name" value="OMP_efflux"/>
</dbReference>
<comment type="subcellular location">
    <subcellularLocation>
        <location evidence="1">Cell outer membrane</location>
    </subcellularLocation>
</comment>
<dbReference type="PANTHER" id="PTHR30026">
    <property type="entry name" value="OUTER MEMBRANE PROTEIN TOLC"/>
    <property type="match status" value="1"/>
</dbReference>
<keyword evidence="4" id="KW-1134">Transmembrane beta strand</keyword>
<dbReference type="Gene3D" id="1.20.1600.10">
    <property type="entry name" value="Outer membrane efflux proteins (OEP)"/>
    <property type="match status" value="1"/>
</dbReference>
<organism evidence="8 9">
    <name type="scientific">Sulfidibacter corallicola</name>
    <dbReference type="NCBI Taxonomy" id="2818388"/>
    <lineage>
        <taxon>Bacteria</taxon>
        <taxon>Pseudomonadati</taxon>
        <taxon>Acidobacteriota</taxon>
        <taxon>Holophagae</taxon>
        <taxon>Acanthopleuribacterales</taxon>
        <taxon>Acanthopleuribacteraceae</taxon>
        <taxon>Sulfidibacter</taxon>
    </lineage>
</organism>
<dbReference type="SUPFAM" id="SSF56954">
    <property type="entry name" value="Outer membrane efflux proteins (OEP)"/>
    <property type="match status" value="1"/>
</dbReference>
<evidence type="ECO:0000256" key="5">
    <source>
        <dbReference type="ARBA" id="ARBA00022692"/>
    </source>
</evidence>
<dbReference type="GO" id="GO:0015288">
    <property type="term" value="F:porin activity"/>
    <property type="evidence" value="ECO:0007669"/>
    <property type="project" value="TreeGrafter"/>
</dbReference>
<accession>A0A8A4TX23</accession>
<dbReference type="KEGG" id="scor:J3U87_16410"/>
<keyword evidence="7" id="KW-0998">Cell outer membrane</keyword>
<evidence type="ECO:0000313" key="8">
    <source>
        <dbReference type="EMBL" id="QTD54030.1"/>
    </source>
</evidence>